<keyword evidence="3" id="KW-1185">Reference proteome</keyword>
<gene>
    <name evidence="2" type="ORF">MIMGU_mgv1a026984mg</name>
</gene>
<accession>A0A022QJT0</accession>
<name>A0A022QJT0_ERYGU</name>
<dbReference type="eggNOG" id="ENOG502QS2C">
    <property type="taxonomic scope" value="Eukaryota"/>
</dbReference>
<dbReference type="PANTHER" id="PTHR35767:SF1">
    <property type="entry name" value="HAPLESS PROTEIN"/>
    <property type="match status" value="1"/>
</dbReference>
<feature type="region of interest" description="Disordered" evidence="1">
    <location>
        <begin position="665"/>
        <end position="699"/>
    </location>
</feature>
<dbReference type="AlphaFoldDB" id="A0A022QJT0"/>
<evidence type="ECO:0000313" key="2">
    <source>
        <dbReference type="EMBL" id="EYU27513.1"/>
    </source>
</evidence>
<protein>
    <recommendedName>
        <fullName evidence="4">UBZ4-type domain-containing protein</fullName>
    </recommendedName>
</protein>
<proteinExistence type="predicted"/>
<feature type="region of interest" description="Disordered" evidence="1">
    <location>
        <begin position="440"/>
        <end position="515"/>
    </location>
</feature>
<evidence type="ECO:0000256" key="1">
    <source>
        <dbReference type="SAM" id="MobiDB-lite"/>
    </source>
</evidence>
<dbReference type="Proteomes" id="UP000030748">
    <property type="component" value="Unassembled WGS sequence"/>
</dbReference>
<evidence type="ECO:0008006" key="4">
    <source>
        <dbReference type="Google" id="ProtNLM"/>
    </source>
</evidence>
<feature type="compositionally biased region" description="Basic and acidic residues" evidence="1">
    <location>
        <begin position="147"/>
        <end position="157"/>
    </location>
</feature>
<feature type="compositionally biased region" description="Basic and acidic residues" evidence="1">
    <location>
        <begin position="454"/>
        <end position="464"/>
    </location>
</feature>
<feature type="region of interest" description="Disordered" evidence="1">
    <location>
        <begin position="536"/>
        <end position="597"/>
    </location>
</feature>
<evidence type="ECO:0000313" key="3">
    <source>
        <dbReference type="Proteomes" id="UP000030748"/>
    </source>
</evidence>
<feature type="non-terminal residue" evidence="2">
    <location>
        <position position="1"/>
    </location>
</feature>
<dbReference type="PANTHER" id="PTHR35767">
    <property type="entry name" value="HAPLESS PROTEIN"/>
    <property type="match status" value="1"/>
</dbReference>
<feature type="region of interest" description="Disordered" evidence="1">
    <location>
        <begin position="140"/>
        <end position="182"/>
    </location>
</feature>
<dbReference type="Gene3D" id="3.30.160.60">
    <property type="entry name" value="Classic Zinc Finger"/>
    <property type="match status" value="1"/>
</dbReference>
<reference evidence="2 3" key="1">
    <citation type="journal article" date="2013" name="Proc. Natl. Acad. Sci. U.S.A.">
        <title>Fine-scale variation in meiotic recombination in Mimulus inferred from population shotgun sequencing.</title>
        <authorList>
            <person name="Hellsten U."/>
            <person name="Wright K.M."/>
            <person name="Jenkins J."/>
            <person name="Shu S."/>
            <person name="Yuan Y."/>
            <person name="Wessler S.R."/>
            <person name="Schmutz J."/>
            <person name="Willis J.H."/>
            <person name="Rokhsar D.S."/>
        </authorList>
    </citation>
    <scope>NUCLEOTIDE SEQUENCE [LARGE SCALE GENOMIC DNA]</scope>
    <source>
        <strain evidence="3">cv. DUN x IM62</strain>
    </source>
</reference>
<feature type="compositionally biased region" description="Basic and acidic residues" evidence="1">
    <location>
        <begin position="488"/>
        <end position="503"/>
    </location>
</feature>
<sequence length="1197" mass="133140">TESPPPPLDLPCNNNCEIPQLKNYSISSDEDERDSSYKNNHNQVEVDLLNKSSFDDNHNNPLPKFSIRDYVFDTRGKDIENNWPFSQENLQLCLKYGVKDVLPPFQSLDSVRNPTTEKLVSDVKLSESDNRSVDEKLASNVQNIDSSRSEEDKEHPSCSDLNSVPVAEESQRTPLKKVVKSNTQNSVKKCRLVLKLNNIAERKPNENSSSNPSAASETTMASKVCPVCKTFSSSSNTTLNAHIDQCLSSGGPTVKWTENPKVSIKHRIKPRKTRMMVDIYETALQCTLEDLDRRNGTNWASSNSGFPAQGLKACAEEKNKAYSSVDVGESNEKGAVYIDSKSPKIRSLSKLNDQPSSSFSKYECGGPSKIVEKDKCCEFVERKKKKCLVRKHELLKHPIYGQRSCSPSTDNLPKSPTYGPKIFLPKNLTIRRFSQVNNGQQKQCEGYLTPPHTSFDRMKSDDLGMIKQWVGSKRTGPKKKKNNLQHENNQHPDKTVECSRENGENPLLPTQSHRRKENVLCDSSLISQDCHVKKIQLARKDPPSVAQNQDSSRSNKKMRINVDPAVNTDSIISRPCGFPSQGKEKTSSGHAISSGSKKFSSLRKKLLSVRRTSAPESKKNLGGKRLDFKKPRLSYASGSDDEVAVSQTKRATGKPLINGTTVLKLRKKRSKSTNAAKEDVSLKDSKESSPEPDSDDVERNVSSFLRENVIIDTNNEFVYLVAPNGRAVAETDANDEGKRNYFADVDPIPIPGPPGSFLPSPGRMCSEDLQGNSSLTTCRVQSSEDEHEAIVDRMMGSSDSPISARSYSGPVVNFSKSHVQHGIEGGPINTERELIHLDESRGNLMCCCSRKDGALMYNQDSQLLRRRTMTPLSVPAREETRSSNYYSGYWKEQTQEPGKTGANCEAKLRACVDCEFPSPSTPNNPVLRLMGKNLMVANKDENQVSPQTRPAYFSGTAMEHPISPRFCADNSHTGAHSFGRNLPRGHYSMYENSQTSMPAQHFDFVRSNPANFRPLSHDQLSSGHHHPSTTHMLSSKSFGGGTFITSSPNTRTYDSRGNNNKYKEIIVIDDSPENRATNKGKQYTEGEGSYVTITSSSLSMASRYEYNPTAVNHRHHHHPFYGYPVYNGGPPPMERNGNVQVAVPKEMMNNNANLGQWNYCSSPPEGYRLLHPNSSLQASASTANLRSSLSYFSPSFL</sequence>
<organism evidence="2 3">
    <name type="scientific">Erythranthe guttata</name>
    <name type="common">Yellow monkey flower</name>
    <name type="synonym">Mimulus guttatus</name>
    <dbReference type="NCBI Taxonomy" id="4155"/>
    <lineage>
        <taxon>Eukaryota</taxon>
        <taxon>Viridiplantae</taxon>
        <taxon>Streptophyta</taxon>
        <taxon>Embryophyta</taxon>
        <taxon>Tracheophyta</taxon>
        <taxon>Spermatophyta</taxon>
        <taxon>Magnoliopsida</taxon>
        <taxon>eudicotyledons</taxon>
        <taxon>Gunneridae</taxon>
        <taxon>Pentapetalae</taxon>
        <taxon>asterids</taxon>
        <taxon>lamiids</taxon>
        <taxon>Lamiales</taxon>
        <taxon>Phrymaceae</taxon>
        <taxon>Erythranthe</taxon>
    </lineage>
</organism>
<dbReference type="EMBL" id="KI631456">
    <property type="protein sequence ID" value="EYU27513.1"/>
    <property type="molecule type" value="Genomic_DNA"/>
</dbReference>
<feature type="compositionally biased region" description="Basic and acidic residues" evidence="1">
    <location>
        <begin position="676"/>
        <end position="689"/>
    </location>
</feature>